<gene>
    <name evidence="6" type="ORF">GMA10_12680</name>
</gene>
<dbReference type="EMBL" id="WOGT01000013">
    <property type="protein sequence ID" value="MUN56053.1"/>
    <property type="molecule type" value="Genomic_DNA"/>
</dbReference>
<dbReference type="AlphaFoldDB" id="A0A7M3SW88"/>
<proteinExistence type="inferred from homology"/>
<evidence type="ECO:0000256" key="4">
    <source>
        <dbReference type="ARBA" id="ARBA00022833"/>
    </source>
</evidence>
<evidence type="ECO:0000256" key="3">
    <source>
        <dbReference type="ARBA" id="ARBA00022801"/>
    </source>
</evidence>
<keyword evidence="4" id="KW-0862">Zinc</keyword>
<keyword evidence="7" id="KW-1185">Reference proteome</keyword>
<evidence type="ECO:0000256" key="2">
    <source>
        <dbReference type="ARBA" id="ARBA00022723"/>
    </source>
</evidence>
<evidence type="ECO:0000313" key="6">
    <source>
        <dbReference type="EMBL" id="MUN56053.1"/>
    </source>
</evidence>
<dbReference type="Proteomes" id="UP000462152">
    <property type="component" value="Unassembled WGS sequence"/>
</dbReference>
<comment type="cofactor">
    <cofactor evidence="1">
        <name>Zn(2+)</name>
        <dbReference type="ChEBI" id="CHEBI:29105"/>
    </cofactor>
</comment>
<accession>A0A7M3SW88</accession>
<keyword evidence="2" id="KW-0479">Metal-binding</keyword>
<dbReference type="InterPro" id="IPR003785">
    <property type="entry name" value="Creatininase/forma_Hydrolase"/>
</dbReference>
<dbReference type="GO" id="GO:0009231">
    <property type="term" value="P:riboflavin biosynthetic process"/>
    <property type="evidence" value="ECO:0007669"/>
    <property type="project" value="TreeGrafter"/>
</dbReference>
<protein>
    <submittedName>
        <fullName evidence="6">Creatininase family protein</fullName>
    </submittedName>
</protein>
<comment type="similarity">
    <text evidence="5">Belongs to the creatininase superfamily.</text>
</comment>
<keyword evidence="3" id="KW-0378">Hydrolase</keyword>
<dbReference type="GO" id="GO:0046872">
    <property type="term" value="F:metal ion binding"/>
    <property type="evidence" value="ECO:0007669"/>
    <property type="project" value="UniProtKB-KW"/>
</dbReference>
<evidence type="ECO:0000256" key="1">
    <source>
        <dbReference type="ARBA" id="ARBA00001947"/>
    </source>
</evidence>
<name>A0A7M3SW88_9MICC</name>
<dbReference type="GO" id="GO:0016811">
    <property type="term" value="F:hydrolase activity, acting on carbon-nitrogen (but not peptide) bonds, in linear amides"/>
    <property type="evidence" value="ECO:0007669"/>
    <property type="project" value="TreeGrafter"/>
</dbReference>
<evidence type="ECO:0000313" key="7">
    <source>
        <dbReference type="Proteomes" id="UP000462152"/>
    </source>
</evidence>
<reference evidence="6 7" key="1">
    <citation type="submission" date="2019-12" db="EMBL/GenBank/DDBJ databases">
        <authorList>
            <person name="Li J."/>
            <person name="Shi Y."/>
            <person name="Xu G."/>
            <person name="Xiao D."/>
            <person name="Ran X."/>
        </authorList>
    </citation>
    <scope>NUCLEOTIDE SEQUENCE [LARGE SCALE GENOMIC DNA]</scope>
    <source>
        <strain evidence="6 7">JCM 15915</strain>
    </source>
</reference>
<dbReference type="Pfam" id="PF02633">
    <property type="entry name" value="Creatininase"/>
    <property type="match status" value="1"/>
</dbReference>
<dbReference type="OrthoDB" id="9801445at2"/>
<dbReference type="PANTHER" id="PTHR35005:SF1">
    <property type="entry name" value="2-AMINO-5-FORMYLAMINO-6-RIBOSYLAMINOPYRIMIDIN-4(3H)-ONE 5'-MONOPHOSPHATE DEFORMYLASE"/>
    <property type="match status" value="1"/>
</dbReference>
<sequence length="251" mass="27061">MTSRDTEKIDKSRSVALVPVGAFEQHGPAMPMATDQIRAVALCDSVAKRMEGTAFVGPELPVGISIHHTTFPGTMSLAPETFIQVITEYATELHRNGWQRVLVVTGHGGNNSALGVVAQRLLQEAPSLEFAWTPITGLAADRIRAFGTAEVTGHCGEAETAQMLHVAPHLVRDELLQPGTTGLDEMDSLPRLSRRARPSLSVTWDRLSANGVLGDPTRSTKELGADIIETATETICDYVRTWIGIDRGING</sequence>
<dbReference type="Gene3D" id="3.40.50.10310">
    <property type="entry name" value="Creatininase"/>
    <property type="match status" value="1"/>
</dbReference>
<comment type="caution">
    <text evidence="6">The sequence shown here is derived from an EMBL/GenBank/DDBJ whole genome shotgun (WGS) entry which is preliminary data.</text>
</comment>
<dbReference type="InterPro" id="IPR024087">
    <property type="entry name" value="Creatininase-like_sf"/>
</dbReference>
<organism evidence="6 7">
    <name type="scientific">Rothia koreensis</name>
    <dbReference type="NCBI Taxonomy" id="592378"/>
    <lineage>
        <taxon>Bacteria</taxon>
        <taxon>Bacillati</taxon>
        <taxon>Actinomycetota</taxon>
        <taxon>Actinomycetes</taxon>
        <taxon>Micrococcales</taxon>
        <taxon>Micrococcaceae</taxon>
        <taxon>Rothia</taxon>
    </lineage>
</organism>
<dbReference type="SUPFAM" id="SSF102215">
    <property type="entry name" value="Creatininase"/>
    <property type="match status" value="1"/>
</dbReference>
<dbReference type="PANTHER" id="PTHR35005">
    <property type="entry name" value="3-DEHYDRO-SCYLLO-INOSOSE HYDROLASE"/>
    <property type="match status" value="1"/>
</dbReference>
<evidence type="ECO:0000256" key="5">
    <source>
        <dbReference type="ARBA" id="ARBA00024029"/>
    </source>
</evidence>